<evidence type="ECO:0000313" key="3">
    <source>
        <dbReference type="EMBL" id="GLB50265.1"/>
    </source>
</evidence>
<comment type="caution">
    <text evidence="3">The sequence shown here is derived from an EMBL/GenBank/DDBJ whole genome shotgun (WGS) entry which is preliminary data.</text>
</comment>
<dbReference type="RefSeq" id="WP_281765894.1">
    <property type="nucleotide sequence ID" value="NZ_BRVO01000003.1"/>
</dbReference>
<dbReference type="InterPro" id="IPR025646">
    <property type="entry name" value="DUF4350"/>
</dbReference>
<keyword evidence="4" id="KW-1185">Reference proteome</keyword>
<gene>
    <name evidence="3" type="ORF">Y10_26330</name>
</gene>
<evidence type="ECO:0000313" key="4">
    <source>
        <dbReference type="Proteomes" id="UP001143543"/>
    </source>
</evidence>
<keyword evidence="1" id="KW-1133">Transmembrane helix</keyword>
<dbReference type="Pfam" id="PF14258">
    <property type="entry name" value="DUF4350"/>
    <property type="match status" value="1"/>
</dbReference>
<evidence type="ECO:0000256" key="1">
    <source>
        <dbReference type="SAM" id="Phobius"/>
    </source>
</evidence>
<accession>A0ABQ5MLH4</accession>
<feature type="transmembrane region" description="Helical" evidence="1">
    <location>
        <begin position="197"/>
        <end position="217"/>
    </location>
</feature>
<evidence type="ECO:0000259" key="2">
    <source>
        <dbReference type="Pfam" id="PF14258"/>
    </source>
</evidence>
<keyword evidence="1" id="KW-0472">Membrane</keyword>
<proteinExistence type="predicted"/>
<reference evidence="3" key="1">
    <citation type="submission" date="2022-07" db="EMBL/GenBank/DDBJ databases">
        <title>Taxonomy of Novel Oxalotrophic and Methylotrophic Bacteria.</title>
        <authorList>
            <person name="Sahin N."/>
            <person name="Tani A."/>
        </authorList>
    </citation>
    <scope>NUCLEOTIDE SEQUENCE</scope>
    <source>
        <strain evidence="3">Y10</strain>
    </source>
</reference>
<dbReference type="EMBL" id="BRVO01000003">
    <property type="protein sequence ID" value="GLB50265.1"/>
    <property type="molecule type" value="Genomic_DNA"/>
</dbReference>
<name>A0ABQ5MLH4_9FLAO</name>
<keyword evidence="1" id="KW-0812">Transmembrane</keyword>
<feature type="transmembrane region" description="Helical" evidence="1">
    <location>
        <begin position="6"/>
        <end position="22"/>
    </location>
</feature>
<organism evidence="3 4">
    <name type="scientific">Neptunitalea lumnitzerae</name>
    <dbReference type="NCBI Taxonomy" id="2965509"/>
    <lineage>
        <taxon>Bacteria</taxon>
        <taxon>Pseudomonadati</taxon>
        <taxon>Bacteroidota</taxon>
        <taxon>Flavobacteriia</taxon>
        <taxon>Flavobacteriales</taxon>
        <taxon>Flavobacteriaceae</taxon>
        <taxon>Neptunitalea</taxon>
    </lineage>
</organism>
<feature type="transmembrane region" description="Helical" evidence="1">
    <location>
        <begin position="265"/>
        <end position="282"/>
    </location>
</feature>
<sequence length="394" mass="45514">MRKRGVIYIVLLVLAILLLVIVDNSKPKEINWFPSYNAKKTLPFGTYILAQQLENVLPNKNIHVSSIAPHNKLSNNEIEEGSYFFINSDVAFGPDELESLLDWVSEGNNLIVASHTIEESLLDTLQVSAQKLPLFKSITSSGVQLKNDYRKEKNLSATYDRAIETLYFDSIKKATPIAHLSINDKPEKYTFAITKKFGAGSIVLITLPEVFTNYFILKENNNYFSASLLEFLKGPNIYLDQHYINGKVIYLSPLYLFLENKYLKLAYYFLMLTLFIFIIFEAKRTQRPIPIIKPLTNQTLAFTRTIGNMYYQQGMYKDIVTQKIELFLTDIRLKLHIPTEHLNDAFYNQLSARTNKPETDIRELFDYIKELNAKNTITKNEVLKLNSLLEEYNL</sequence>
<dbReference type="Proteomes" id="UP001143543">
    <property type="component" value="Unassembled WGS sequence"/>
</dbReference>
<feature type="domain" description="DUF4350" evidence="2">
    <location>
        <begin position="41"/>
        <end position="229"/>
    </location>
</feature>
<protein>
    <recommendedName>
        <fullName evidence="2">DUF4350 domain-containing protein</fullName>
    </recommendedName>
</protein>